<dbReference type="EMBL" id="JBHFFA010000007">
    <property type="protein sequence ID" value="KAL2611209.1"/>
    <property type="molecule type" value="Genomic_DNA"/>
</dbReference>
<dbReference type="Proteomes" id="UP001605036">
    <property type="component" value="Unassembled WGS sequence"/>
</dbReference>
<dbReference type="GO" id="GO:0046872">
    <property type="term" value="F:metal ion binding"/>
    <property type="evidence" value="ECO:0007669"/>
    <property type="project" value="UniProtKB-KW"/>
</dbReference>
<dbReference type="PROSITE" id="PS50846">
    <property type="entry name" value="HMA_2"/>
    <property type="match status" value="1"/>
</dbReference>
<dbReference type="CDD" id="cd00371">
    <property type="entry name" value="HMA"/>
    <property type="match status" value="1"/>
</dbReference>
<name>A0ABD1XQJ1_9MARC</name>
<evidence type="ECO:0000259" key="3">
    <source>
        <dbReference type="PROSITE" id="PS50846"/>
    </source>
</evidence>
<sequence length="336" mass="36809">MGGLLGNTKVARRGSGQGSSQCDVGNVPVYQCRDYSRGYPRTVISSLPCHMGPPPGGYHDPYHHYPPALPNTNQDLGYGEEAENWSESTLVYFGVGLVTIAILSKFIQDLLRSSSPRAPRPSSPKKAVVFSPPEHREEWTRTGGEKESLLSMKDLFYGEPETVVILKTDDKTGKKKQKGDKDESKKEEQKKDDGKEESKEGPPKEEAKSEEKKDAKSEEKKGGTKPDEKKGEAKSEGGKKKKGGAPAADAAKGGGKKEDSPPPAATREILLRVPMCCTECELTAAEAIREVKGVTDVQCDYHEEKVTVTVVGDVQPPDLLLKCRSLKLFRKSSYWK</sequence>
<feature type="region of interest" description="Disordered" evidence="2">
    <location>
        <begin position="1"/>
        <end position="21"/>
    </location>
</feature>
<keyword evidence="1" id="KW-0479">Metal-binding</keyword>
<evidence type="ECO:0000256" key="2">
    <source>
        <dbReference type="SAM" id="MobiDB-lite"/>
    </source>
</evidence>
<feature type="region of interest" description="Disordered" evidence="2">
    <location>
        <begin position="113"/>
        <end position="145"/>
    </location>
</feature>
<feature type="compositionally biased region" description="Basic and acidic residues" evidence="2">
    <location>
        <begin position="133"/>
        <end position="145"/>
    </location>
</feature>
<dbReference type="PANTHER" id="PTHR22814:SF336">
    <property type="entry name" value="HEAVY METAL-ASSOCIATED ISOPRENYLATED PLANT PROTEIN 23"/>
    <property type="match status" value="1"/>
</dbReference>
<dbReference type="SUPFAM" id="SSF55008">
    <property type="entry name" value="HMA, heavy metal-associated domain"/>
    <property type="match status" value="1"/>
</dbReference>
<proteinExistence type="predicted"/>
<protein>
    <recommendedName>
        <fullName evidence="3">HMA domain-containing protein</fullName>
    </recommendedName>
</protein>
<feature type="domain" description="HMA" evidence="3">
    <location>
        <begin position="266"/>
        <end position="331"/>
    </location>
</feature>
<gene>
    <name evidence="4" type="ORF">R1flu_022901</name>
</gene>
<evidence type="ECO:0000313" key="4">
    <source>
        <dbReference type="EMBL" id="KAL2611209.1"/>
    </source>
</evidence>
<feature type="compositionally biased region" description="Basic and acidic residues" evidence="2">
    <location>
        <begin position="179"/>
        <end position="238"/>
    </location>
</feature>
<accession>A0ABD1XQJ1</accession>
<dbReference type="InterPro" id="IPR006121">
    <property type="entry name" value="HMA_dom"/>
</dbReference>
<reference evidence="4 5" key="1">
    <citation type="submission" date="2024-09" db="EMBL/GenBank/DDBJ databases">
        <title>Chromosome-scale assembly of Riccia fluitans.</title>
        <authorList>
            <person name="Paukszto L."/>
            <person name="Sawicki J."/>
            <person name="Karawczyk K."/>
            <person name="Piernik-Szablinska J."/>
            <person name="Szczecinska M."/>
            <person name="Mazdziarz M."/>
        </authorList>
    </citation>
    <scope>NUCLEOTIDE SEQUENCE [LARGE SCALE GENOMIC DNA]</scope>
    <source>
        <strain evidence="4">Rf_01</strain>
        <tissue evidence="4">Aerial parts of the thallus</tissue>
    </source>
</reference>
<dbReference type="InterPro" id="IPR036163">
    <property type="entry name" value="HMA_dom_sf"/>
</dbReference>
<dbReference type="AlphaFoldDB" id="A0ABD1XQJ1"/>
<dbReference type="PANTHER" id="PTHR22814">
    <property type="entry name" value="COPPER TRANSPORT PROTEIN ATOX1-RELATED"/>
    <property type="match status" value="1"/>
</dbReference>
<feature type="region of interest" description="Disordered" evidence="2">
    <location>
        <begin position="168"/>
        <end position="263"/>
    </location>
</feature>
<evidence type="ECO:0000313" key="5">
    <source>
        <dbReference type="Proteomes" id="UP001605036"/>
    </source>
</evidence>
<organism evidence="4 5">
    <name type="scientific">Riccia fluitans</name>
    <dbReference type="NCBI Taxonomy" id="41844"/>
    <lineage>
        <taxon>Eukaryota</taxon>
        <taxon>Viridiplantae</taxon>
        <taxon>Streptophyta</taxon>
        <taxon>Embryophyta</taxon>
        <taxon>Marchantiophyta</taxon>
        <taxon>Marchantiopsida</taxon>
        <taxon>Marchantiidae</taxon>
        <taxon>Marchantiales</taxon>
        <taxon>Ricciaceae</taxon>
        <taxon>Riccia</taxon>
    </lineage>
</organism>
<comment type="caution">
    <text evidence="4">The sequence shown here is derived from an EMBL/GenBank/DDBJ whole genome shotgun (WGS) entry which is preliminary data.</text>
</comment>
<keyword evidence="5" id="KW-1185">Reference proteome</keyword>
<dbReference type="Gene3D" id="3.30.70.100">
    <property type="match status" value="1"/>
</dbReference>
<evidence type="ECO:0000256" key="1">
    <source>
        <dbReference type="ARBA" id="ARBA00022723"/>
    </source>
</evidence>